<dbReference type="Pfam" id="PF00400">
    <property type="entry name" value="WD40"/>
    <property type="match status" value="3"/>
</dbReference>
<dbReference type="PROSITE" id="PS50294">
    <property type="entry name" value="WD_REPEATS_REGION"/>
    <property type="match status" value="1"/>
</dbReference>
<evidence type="ECO:0000256" key="1">
    <source>
        <dbReference type="ARBA" id="ARBA00022574"/>
    </source>
</evidence>
<accession>A0A9N9F0R1</accession>
<dbReference type="OrthoDB" id="10262475at2759"/>
<dbReference type="CDD" id="cd00200">
    <property type="entry name" value="WD40"/>
    <property type="match status" value="1"/>
</dbReference>
<evidence type="ECO:0000313" key="6">
    <source>
        <dbReference type="Proteomes" id="UP000789706"/>
    </source>
</evidence>
<keyword evidence="2" id="KW-0677">Repeat</keyword>
<gene>
    <name evidence="5" type="ORF">DEBURN_LOCUS4641</name>
</gene>
<organism evidence="5 6">
    <name type="scientific">Diversispora eburnea</name>
    <dbReference type="NCBI Taxonomy" id="1213867"/>
    <lineage>
        <taxon>Eukaryota</taxon>
        <taxon>Fungi</taxon>
        <taxon>Fungi incertae sedis</taxon>
        <taxon>Mucoromycota</taxon>
        <taxon>Glomeromycotina</taxon>
        <taxon>Glomeromycetes</taxon>
        <taxon>Diversisporales</taxon>
        <taxon>Diversisporaceae</taxon>
        <taxon>Diversispora</taxon>
    </lineage>
</organism>
<evidence type="ECO:0000256" key="3">
    <source>
        <dbReference type="PROSITE-ProRule" id="PRU00221"/>
    </source>
</evidence>
<evidence type="ECO:0000256" key="2">
    <source>
        <dbReference type="ARBA" id="ARBA00022737"/>
    </source>
</evidence>
<feature type="region of interest" description="Disordered" evidence="4">
    <location>
        <begin position="549"/>
        <end position="568"/>
    </location>
</feature>
<proteinExistence type="predicted"/>
<dbReference type="PANTHER" id="PTHR10971">
    <property type="entry name" value="MRNA EXPORT FACTOR AND BUB3"/>
    <property type="match status" value="1"/>
</dbReference>
<dbReference type="AlphaFoldDB" id="A0A9N9F0R1"/>
<dbReference type="InterPro" id="IPR036322">
    <property type="entry name" value="WD40_repeat_dom_sf"/>
</dbReference>
<reference evidence="5" key="1">
    <citation type="submission" date="2021-06" db="EMBL/GenBank/DDBJ databases">
        <authorList>
            <person name="Kallberg Y."/>
            <person name="Tangrot J."/>
            <person name="Rosling A."/>
        </authorList>
    </citation>
    <scope>NUCLEOTIDE SEQUENCE</scope>
    <source>
        <strain evidence="5">AZ414A</strain>
    </source>
</reference>
<dbReference type="EMBL" id="CAJVPK010000367">
    <property type="protein sequence ID" value="CAG8500308.1"/>
    <property type="molecule type" value="Genomic_DNA"/>
</dbReference>
<dbReference type="PRINTS" id="PR00320">
    <property type="entry name" value="GPROTEINBRPT"/>
</dbReference>
<dbReference type="InterPro" id="IPR015943">
    <property type="entry name" value="WD40/YVTN_repeat-like_dom_sf"/>
</dbReference>
<dbReference type="PROSITE" id="PS50082">
    <property type="entry name" value="WD_REPEATS_2"/>
    <property type="match status" value="2"/>
</dbReference>
<dbReference type="InterPro" id="IPR020472">
    <property type="entry name" value="WD40_PAC1"/>
</dbReference>
<dbReference type="Gene3D" id="3.40.50.300">
    <property type="entry name" value="P-loop containing nucleotide triphosphate hydrolases"/>
    <property type="match status" value="1"/>
</dbReference>
<dbReference type="InterPro" id="IPR001680">
    <property type="entry name" value="WD40_rpt"/>
</dbReference>
<name>A0A9N9F0R1_9GLOM</name>
<dbReference type="PROSITE" id="PS00678">
    <property type="entry name" value="WD_REPEATS_1"/>
    <property type="match status" value="1"/>
</dbReference>
<dbReference type="InterPro" id="IPR027417">
    <property type="entry name" value="P-loop_NTPase"/>
</dbReference>
<protein>
    <submittedName>
        <fullName evidence="5">10953_t:CDS:1</fullName>
    </submittedName>
</protein>
<keyword evidence="6" id="KW-1185">Reference proteome</keyword>
<dbReference type="SUPFAM" id="SSF50978">
    <property type="entry name" value="WD40 repeat-like"/>
    <property type="match status" value="1"/>
</dbReference>
<keyword evidence="1 3" id="KW-0853">WD repeat</keyword>
<dbReference type="SUPFAM" id="SSF52540">
    <property type="entry name" value="P-loop containing nucleoside triphosphate hydrolases"/>
    <property type="match status" value="1"/>
</dbReference>
<dbReference type="InterPro" id="IPR019775">
    <property type="entry name" value="WD40_repeat_CS"/>
</dbReference>
<evidence type="ECO:0000256" key="4">
    <source>
        <dbReference type="SAM" id="MobiDB-lite"/>
    </source>
</evidence>
<dbReference type="SMART" id="SM00320">
    <property type="entry name" value="WD40"/>
    <property type="match status" value="4"/>
</dbReference>
<feature type="repeat" description="WD" evidence="3">
    <location>
        <begin position="89"/>
        <end position="130"/>
    </location>
</feature>
<dbReference type="FunFam" id="2.130.10.10:FF:001308">
    <property type="entry name" value="Mitotic checkpoint protein BUB3"/>
    <property type="match status" value="1"/>
</dbReference>
<sequence>MQQHELLDPPSDAISSVVFSPTTSTHLLVSSWDKTVKLYDAVENLLRGSYNHNAAVLDCCFSDGSHIYSAGLDHCIKSFDINTHNEFIVGTHDKAVKCVEYNIENNIIVSGSWDQTIRLWDIRNKDAQTGKYHMGDGSKVFAFSLVSFQLVVATAGRQFFIYDIRNMSEPLQKRESSLKFMTRCVKCMPNREGYACSSIEGRVAVEFFDPSSETQSRKYAFKCHRRVVDGIDTVYPVNALAFHPSHGTFASGGADGVVNIWDGFNKKRLRQYPQYPTSIASLDFNKDGTYLAIASSYTFEEGEKDHPPDSVYIRQIVKLVPAWGNRVSRIPLTRGNSVYLVIILFLTENENLLNLREVLSSPRPRIHVLLGPPNSGKTILVQQVADKLPFKPLFFDCRGGIFSTPTNMYYAIINQFYPYFKQLSISSPSIKVDTRNIFKRKSEINAQDVIGLLRRISDPLLKWAQCERQPAPILIIDEANMLKLLGDNSELALKSLLTWLVKDSIQDQHSKISSELKGKFDYVSKVTGTQFSMFEQEYNRLKSGLEYERPKKSHKLEEKPHTPPPLWEGDDLRETMTQFVEKSNEFIFTNDLVLEIGEDKVKSLLEHNFLHLRPTQRFAY</sequence>
<evidence type="ECO:0000313" key="5">
    <source>
        <dbReference type="EMBL" id="CAG8500308.1"/>
    </source>
</evidence>
<comment type="caution">
    <text evidence="5">The sequence shown here is derived from an EMBL/GenBank/DDBJ whole genome shotgun (WGS) entry which is preliminary data.</text>
</comment>
<dbReference type="Proteomes" id="UP000789706">
    <property type="component" value="Unassembled WGS sequence"/>
</dbReference>
<feature type="compositionally biased region" description="Basic and acidic residues" evidence="4">
    <location>
        <begin position="549"/>
        <end position="561"/>
    </location>
</feature>
<dbReference type="Gene3D" id="2.130.10.10">
    <property type="entry name" value="YVTN repeat-like/Quinoprotein amine dehydrogenase"/>
    <property type="match status" value="1"/>
</dbReference>
<feature type="repeat" description="WD" evidence="3">
    <location>
        <begin position="237"/>
        <end position="262"/>
    </location>
</feature>